<keyword evidence="5" id="KW-1185">Reference proteome</keyword>
<evidence type="ECO:0000313" key="4">
    <source>
        <dbReference type="EMBL" id="KAK3295053.1"/>
    </source>
</evidence>
<reference evidence="4" key="1">
    <citation type="journal article" date="2023" name="Mol. Phylogenet. Evol.">
        <title>Genome-scale phylogeny and comparative genomics of the fungal order Sordariales.</title>
        <authorList>
            <person name="Hensen N."/>
            <person name="Bonometti L."/>
            <person name="Westerberg I."/>
            <person name="Brannstrom I.O."/>
            <person name="Guillou S."/>
            <person name="Cros-Aarteil S."/>
            <person name="Calhoun S."/>
            <person name="Haridas S."/>
            <person name="Kuo A."/>
            <person name="Mondo S."/>
            <person name="Pangilinan J."/>
            <person name="Riley R."/>
            <person name="LaButti K."/>
            <person name="Andreopoulos B."/>
            <person name="Lipzen A."/>
            <person name="Chen C."/>
            <person name="Yan M."/>
            <person name="Daum C."/>
            <person name="Ng V."/>
            <person name="Clum A."/>
            <person name="Steindorff A."/>
            <person name="Ohm R.A."/>
            <person name="Martin F."/>
            <person name="Silar P."/>
            <person name="Natvig D.O."/>
            <person name="Lalanne C."/>
            <person name="Gautier V."/>
            <person name="Ament-Velasquez S.L."/>
            <person name="Kruys A."/>
            <person name="Hutchinson M.I."/>
            <person name="Powell A.J."/>
            <person name="Barry K."/>
            <person name="Miller A.N."/>
            <person name="Grigoriev I.V."/>
            <person name="Debuchy R."/>
            <person name="Gladieux P."/>
            <person name="Hiltunen Thoren M."/>
            <person name="Johannesson H."/>
        </authorList>
    </citation>
    <scope>NUCLEOTIDE SEQUENCE</scope>
    <source>
        <strain evidence="4">CBS 168.71</strain>
    </source>
</reference>
<comment type="caution">
    <text evidence="4">The sequence shown here is derived from an EMBL/GenBank/DDBJ whole genome shotgun (WGS) entry which is preliminary data.</text>
</comment>
<evidence type="ECO:0000256" key="2">
    <source>
        <dbReference type="SAM" id="SignalP"/>
    </source>
</evidence>
<evidence type="ECO:0000259" key="3">
    <source>
        <dbReference type="Pfam" id="PF16010"/>
    </source>
</evidence>
<feature type="chain" id="PRO_5042174963" description="Cellobiose dehydrogenase-like cytochrome domain-containing protein" evidence="2">
    <location>
        <begin position="26"/>
        <end position="306"/>
    </location>
</feature>
<reference evidence="4" key="2">
    <citation type="submission" date="2023-06" db="EMBL/GenBank/DDBJ databases">
        <authorList>
            <consortium name="Lawrence Berkeley National Laboratory"/>
            <person name="Haridas S."/>
            <person name="Hensen N."/>
            <person name="Bonometti L."/>
            <person name="Westerberg I."/>
            <person name="Brannstrom I.O."/>
            <person name="Guillou S."/>
            <person name="Cros-Aarteil S."/>
            <person name="Calhoun S."/>
            <person name="Kuo A."/>
            <person name="Mondo S."/>
            <person name="Pangilinan J."/>
            <person name="Riley R."/>
            <person name="Labutti K."/>
            <person name="Andreopoulos B."/>
            <person name="Lipzen A."/>
            <person name="Chen C."/>
            <person name="Yanf M."/>
            <person name="Daum C."/>
            <person name="Ng V."/>
            <person name="Clum A."/>
            <person name="Steindorff A."/>
            <person name="Ohm R."/>
            <person name="Martin F."/>
            <person name="Silar P."/>
            <person name="Natvig D."/>
            <person name="Lalanne C."/>
            <person name="Gautier V."/>
            <person name="Ament-Velasquez S.L."/>
            <person name="Kruys A."/>
            <person name="Hutchinson M.I."/>
            <person name="Powell A.J."/>
            <person name="Barry K."/>
            <person name="Miller A.N."/>
            <person name="Grigoriev I.V."/>
            <person name="Debuchy R."/>
            <person name="Gladieux P."/>
            <person name="Thoren M.H."/>
            <person name="Johannesson H."/>
        </authorList>
    </citation>
    <scope>NUCLEOTIDE SEQUENCE</scope>
    <source>
        <strain evidence="4">CBS 168.71</strain>
    </source>
</reference>
<evidence type="ECO:0000256" key="1">
    <source>
        <dbReference type="SAM" id="MobiDB-lite"/>
    </source>
</evidence>
<feature type="domain" description="Cellobiose dehydrogenase-like cytochrome" evidence="3">
    <location>
        <begin position="31"/>
        <end position="214"/>
    </location>
</feature>
<dbReference type="Pfam" id="PF16010">
    <property type="entry name" value="CDH-cyt"/>
    <property type="match status" value="1"/>
</dbReference>
<feature type="compositionally biased region" description="Low complexity" evidence="1">
    <location>
        <begin position="237"/>
        <end position="260"/>
    </location>
</feature>
<dbReference type="EMBL" id="JAUEPN010000005">
    <property type="protein sequence ID" value="KAK3295053.1"/>
    <property type="molecule type" value="Genomic_DNA"/>
</dbReference>
<dbReference type="PANTHER" id="PTHR47190">
    <property type="entry name" value="DEHYDROGENASE, PUTATIVE-RELATED"/>
    <property type="match status" value="1"/>
</dbReference>
<feature type="signal peptide" evidence="2">
    <location>
        <begin position="1"/>
        <end position="25"/>
    </location>
</feature>
<dbReference type="InterPro" id="IPR053208">
    <property type="entry name" value="GMC_Oxidoreductase_CD"/>
</dbReference>
<name>A0AAE0LRR1_9PEZI</name>
<dbReference type="PANTHER" id="PTHR47190:SF1">
    <property type="entry name" value="GLUCOSE-METHANOL-CHOLINE OXIDOREDUCTASE N-TERMINAL DOMAIN-CONTAINING PROTEIN"/>
    <property type="match status" value="1"/>
</dbReference>
<dbReference type="AlphaFoldDB" id="A0AAE0LRR1"/>
<dbReference type="GeneID" id="87839385"/>
<evidence type="ECO:0000313" key="5">
    <source>
        <dbReference type="Proteomes" id="UP001278766"/>
    </source>
</evidence>
<organism evidence="4 5">
    <name type="scientific">Chaetomium fimeti</name>
    <dbReference type="NCBI Taxonomy" id="1854472"/>
    <lineage>
        <taxon>Eukaryota</taxon>
        <taxon>Fungi</taxon>
        <taxon>Dikarya</taxon>
        <taxon>Ascomycota</taxon>
        <taxon>Pezizomycotina</taxon>
        <taxon>Sordariomycetes</taxon>
        <taxon>Sordariomycetidae</taxon>
        <taxon>Sordariales</taxon>
        <taxon>Chaetomiaceae</taxon>
        <taxon>Chaetomium</taxon>
    </lineage>
</organism>
<protein>
    <recommendedName>
        <fullName evidence="3">Cellobiose dehydrogenase-like cytochrome domain-containing protein</fullName>
    </recommendedName>
</protein>
<accession>A0AAE0LRR1</accession>
<dbReference type="RefSeq" id="XP_062658567.1">
    <property type="nucleotide sequence ID" value="XM_062802437.1"/>
</dbReference>
<sequence length="306" mass="32172">MLHPRTPKLLGALFLACVAAVPARAEHAGRYTDVATNIHSRGHNDASGYLFGMMTPKEPGTDFIAQIVAPLVDGAGWGGVCFGSSMTGPLLLVTWADGDQVMTAGRVAEDYTAAGTVPYTANSITIYPIKQGTFVNSTHISSTFLCEGCINSDSFDTKPTGRSNPSVFFGYAYSPTPVDDPSDIDTRLSDHTGEGGGYGGFRVMLGDAKSDEYDRYAAMAGGGRDGMPPDPSPSATPAPTASPTASPTTTPLLLAPGPTSEAWDGCWEDECEMPEGSDYSHREIPLAELIALVVVGLVYVVRAFMS</sequence>
<dbReference type="Gene3D" id="2.60.40.1210">
    <property type="entry name" value="Cellobiose dehydrogenase, cytochrome domain"/>
    <property type="match status" value="1"/>
</dbReference>
<gene>
    <name evidence="4" type="ORF">B0H64DRAFT_375770</name>
</gene>
<keyword evidence="2" id="KW-0732">Signal</keyword>
<proteinExistence type="predicted"/>
<dbReference type="CDD" id="cd09630">
    <property type="entry name" value="CDH_like_cytochrome"/>
    <property type="match status" value="1"/>
</dbReference>
<feature type="region of interest" description="Disordered" evidence="1">
    <location>
        <begin position="218"/>
        <end position="265"/>
    </location>
</feature>
<dbReference type="InterPro" id="IPR015920">
    <property type="entry name" value="Cellobiose_DH-like_cyt"/>
</dbReference>
<dbReference type="Proteomes" id="UP001278766">
    <property type="component" value="Unassembled WGS sequence"/>
</dbReference>
<dbReference type="SUPFAM" id="SSF49344">
    <property type="entry name" value="CBD9-like"/>
    <property type="match status" value="1"/>
</dbReference>